<dbReference type="InterPro" id="IPR055414">
    <property type="entry name" value="LRR_R13L4/SHOC2-like"/>
</dbReference>
<evidence type="ECO:0000256" key="2">
    <source>
        <dbReference type="ARBA" id="ARBA00022737"/>
    </source>
</evidence>
<dbReference type="PANTHER" id="PTHR48051:SF1">
    <property type="entry name" value="RAS SUPPRESSOR PROTEIN 1"/>
    <property type="match status" value="1"/>
</dbReference>
<dbReference type="InterPro" id="IPR050216">
    <property type="entry name" value="LRR_domain-containing"/>
</dbReference>
<dbReference type="Pfam" id="PF07725">
    <property type="entry name" value="LRR_3"/>
    <property type="match status" value="1"/>
</dbReference>
<proteinExistence type="predicted"/>
<dbReference type="InterPro" id="IPR011713">
    <property type="entry name" value="Leu-rich_rpt_3"/>
</dbReference>
<feature type="compositionally biased region" description="Polar residues" evidence="3">
    <location>
        <begin position="601"/>
        <end position="620"/>
    </location>
</feature>
<feature type="domain" description="Disease resistance R13L4/SHOC-2-like LRR" evidence="5">
    <location>
        <begin position="179"/>
        <end position="341"/>
    </location>
</feature>
<sequence>MSTSKQMQFTTEAFKMMNKLRLLKVHQDAKYDSIVYSWMPVEPSKVLLSQVHFCRDFEFPSQELRCLHWDGYPLESLPSNFCAKNLVELNLRCSNIKQLWKTELHKNLKVINLSYSEHLNKIPNPLGVPNLEILTLEGCVNLESLPRSIYKLRCLKTLCCSGCVSLSSFPEIMGNMENLRELYLDDTAIVKLPSSIKHLKGLEYLTLVKCDDLKTVPQSICNLTSLKLLDFSSCSKLEKLPEDLKSLKCLETLSLHAVNCQLPSLSGLCSLRKLYLDLSWNHFNSIPASISQLSKLKALGLSHCKMLQQIPELPSTLRLLDAHNSHCALSSPSSFLSSSFSKFQDFECSSSSQVYLCDSPYYFGEGVCIVIPGISGIPEWIMDQNMGNHVTIDLPQDWYADKDFLGFALCSAYVPLDNKSEDDFEHGLEDKSEIQSENEPDHDEWAHKSEDESENGSTYKSDNKSEDTSEDENLAPCSLQCELTFHGDQLAFLDYLSSESRCECYKNDGASGQLWVLYYPKVAIEEKYHSNKWRRLKASFYGFFNGVPVKVMKCGMQLIYAKNDEYNRLTLRQHNDSQENLGDQRSTVEDVNVNDRRSCDGAQNTTQKNHSPIMQYTNGNDPGVQDDEQNHMPPWLNLLLTIVEWICCRRH</sequence>
<evidence type="ECO:0000256" key="3">
    <source>
        <dbReference type="SAM" id="MobiDB-lite"/>
    </source>
</evidence>
<keyword evidence="1" id="KW-0433">Leucine-rich repeat</keyword>
<feature type="region of interest" description="Disordered" evidence="3">
    <location>
        <begin position="597"/>
        <end position="629"/>
    </location>
</feature>
<comment type="caution">
    <text evidence="6">The sequence shown here is derived from an EMBL/GenBank/DDBJ whole genome shotgun (WGS) entry which is preliminary data.</text>
</comment>
<reference evidence="6 7" key="1">
    <citation type="journal article" date="2018" name="PLoS Genet.">
        <title>Population sequencing reveals clonal diversity and ancestral inbreeding in the grapevine cultivar Chardonnay.</title>
        <authorList>
            <person name="Roach M.J."/>
            <person name="Johnson D.L."/>
            <person name="Bohlmann J."/>
            <person name="van Vuuren H.J."/>
            <person name="Jones S.J."/>
            <person name="Pretorius I.S."/>
            <person name="Schmidt S.A."/>
            <person name="Borneman A.R."/>
        </authorList>
    </citation>
    <scope>NUCLEOTIDE SEQUENCE [LARGE SCALE GENOMIC DNA]</scope>
    <source>
        <strain evidence="7">cv. Chardonnay</strain>
        <tissue evidence="6">Leaf</tissue>
    </source>
</reference>
<feature type="domain" description="C-JID" evidence="4">
    <location>
        <begin position="375"/>
        <end position="563"/>
    </location>
</feature>
<dbReference type="InterPro" id="IPR032675">
    <property type="entry name" value="LRR_dom_sf"/>
</dbReference>
<dbReference type="EMBL" id="QGNW01001238">
    <property type="protein sequence ID" value="RVW48892.1"/>
    <property type="molecule type" value="Genomic_DNA"/>
</dbReference>
<organism evidence="6 7">
    <name type="scientific">Vitis vinifera</name>
    <name type="common">Grape</name>
    <dbReference type="NCBI Taxonomy" id="29760"/>
    <lineage>
        <taxon>Eukaryota</taxon>
        <taxon>Viridiplantae</taxon>
        <taxon>Streptophyta</taxon>
        <taxon>Embryophyta</taxon>
        <taxon>Tracheophyta</taxon>
        <taxon>Spermatophyta</taxon>
        <taxon>Magnoliopsida</taxon>
        <taxon>eudicotyledons</taxon>
        <taxon>Gunneridae</taxon>
        <taxon>Pentapetalae</taxon>
        <taxon>rosids</taxon>
        <taxon>Vitales</taxon>
        <taxon>Vitaceae</taxon>
        <taxon>Viteae</taxon>
        <taxon>Vitis</taxon>
    </lineage>
</organism>
<gene>
    <name evidence="6" type="primary">N_151</name>
    <name evidence="6" type="ORF">CK203_091184</name>
</gene>
<dbReference type="SUPFAM" id="SSF52058">
    <property type="entry name" value="L domain-like"/>
    <property type="match status" value="1"/>
</dbReference>
<feature type="region of interest" description="Disordered" evidence="3">
    <location>
        <begin position="424"/>
        <end position="471"/>
    </location>
</feature>
<protein>
    <submittedName>
        <fullName evidence="6">TMV resistance protein N</fullName>
    </submittedName>
</protein>
<dbReference type="Pfam" id="PF20160">
    <property type="entry name" value="C-JID"/>
    <property type="match status" value="1"/>
</dbReference>
<dbReference type="InterPro" id="IPR045344">
    <property type="entry name" value="C-JID"/>
</dbReference>
<dbReference type="Gene3D" id="3.80.10.10">
    <property type="entry name" value="Ribonuclease Inhibitor"/>
    <property type="match status" value="2"/>
</dbReference>
<dbReference type="PANTHER" id="PTHR48051">
    <property type="match status" value="1"/>
</dbReference>
<evidence type="ECO:0000259" key="4">
    <source>
        <dbReference type="Pfam" id="PF20160"/>
    </source>
</evidence>
<dbReference type="AlphaFoldDB" id="A0A438EMJ3"/>
<evidence type="ECO:0000256" key="1">
    <source>
        <dbReference type="ARBA" id="ARBA00022614"/>
    </source>
</evidence>
<name>A0A438EMJ3_VITVI</name>
<accession>A0A438EMJ3</accession>
<keyword evidence="2" id="KW-0677">Repeat</keyword>
<evidence type="ECO:0000259" key="5">
    <source>
        <dbReference type="Pfam" id="PF23598"/>
    </source>
</evidence>
<evidence type="ECO:0000313" key="7">
    <source>
        <dbReference type="Proteomes" id="UP000288805"/>
    </source>
</evidence>
<dbReference type="Pfam" id="PF23598">
    <property type="entry name" value="LRR_14"/>
    <property type="match status" value="1"/>
</dbReference>
<evidence type="ECO:0000313" key="6">
    <source>
        <dbReference type="EMBL" id="RVW48892.1"/>
    </source>
</evidence>
<dbReference type="Proteomes" id="UP000288805">
    <property type="component" value="Unassembled WGS sequence"/>
</dbReference>
<feature type="compositionally biased region" description="Basic and acidic residues" evidence="3">
    <location>
        <begin position="424"/>
        <end position="434"/>
    </location>
</feature>